<dbReference type="OrthoDB" id="9148571at2"/>
<protein>
    <submittedName>
        <fullName evidence="1">Uncharacterized protein</fullName>
    </submittedName>
</protein>
<evidence type="ECO:0000313" key="2">
    <source>
        <dbReference type="Proteomes" id="UP000223913"/>
    </source>
</evidence>
<dbReference type="EMBL" id="PDUD01000001">
    <property type="protein sequence ID" value="PHN08418.1"/>
    <property type="molecule type" value="Genomic_DNA"/>
</dbReference>
<evidence type="ECO:0000313" key="1">
    <source>
        <dbReference type="EMBL" id="PHN08418.1"/>
    </source>
</evidence>
<proteinExistence type="predicted"/>
<organism evidence="1 2">
    <name type="scientific">Flavilitoribacter nigricans (strain ATCC 23147 / DSM 23189 / NBRC 102662 / NCIMB 1420 / SS-2)</name>
    <name type="common">Lewinella nigricans</name>
    <dbReference type="NCBI Taxonomy" id="1122177"/>
    <lineage>
        <taxon>Bacteria</taxon>
        <taxon>Pseudomonadati</taxon>
        <taxon>Bacteroidota</taxon>
        <taxon>Saprospiria</taxon>
        <taxon>Saprospirales</taxon>
        <taxon>Lewinellaceae</taxon>
        <taxon>Flavilitoribacter</taxon>
    </lineage>
</organism>
<dbReference type="RefSeq" id="WP_099148010.1">
    <property type="nucleotide sequence ID" value="NZ_PDUD01000001.1"/>
</dbReference>
<keyword evidence="2" id="KW-1185">Reference proteome</keyword>
<dbReference type="Proteomes" id="UP000223913">
    <property type="component" value="Unassembled WGS sequence"/>
</dbReference>
<name>A0A2D0NIZ7_FLAN2</name>
<accession>A0A2D0NIZ7</accession>
<sequence>MNKLNILTFPQKLENGNISLNVLIVPVDQGFDPLQPLAPSAIPFAEADIQLEARIIDGLQFFPHEAAAAGERPILDYTASTVDKPSIYQELGSQFNVSPAFHKPPQVRPNFFVRKYLPETYRNAFNFHRPITENALIDDTYHCAIKDKKGPNPLFVEDTNAVSWGKVIAYCMRHPLLSRSMGLVYETSLTLQNDWFDQGGYLYVSLGPDSSYRQELDNDPTFVKHYAARIPILENVSERTLFAPNLFPVLLTNPPVPDGNYDTIFQETSQFDDGFTKIVHANQPISADPLVEGDRDLENPPVYEQGVLFAWDDENAVIRMNRLMQENPDQPGSGRPLDAPTGIHAYRVDVRLEGDTNWTSLVRVHSKTDLAVGDQNLGSFSGELGVEVHPNQLDGYTNESHFWLPHYFAGWNGQSMVLPDEEAAEIYQLPQSTLGKGSSNLGKLYLPEGLDNITLKYGNHYEFRVRMTDPTGGGPTITDEPVYEAPSPVAPCHFRRFVVPEALRIEALPAVSDVPFQPAGNVLQVNRPLLGYPSVVYTDKYQNVYQALKDAATAELAKAEADEKTDSFGLPDPDVVAVEVIVEIQTLKMDTVDSVSGRENFVHYYTTQRNFPADFADTLDIPLTYLDAFTLDFSNPLNPGKDIMGTSLEDLHEQNDLLLPTGRNIRLTLRAVGEQNLEYYGHEAAHIGKPLQFLLREASTNEEDLYVDDALSAQIQGIYLQPDPKADYDGRFTRVLFGRRSQDKPSDMIQRFSDQLNVDRKGLTLLGTPGQRLRFGCSRAIRHTLSPEHSSITFASKNELLNHWLVVIKIDLDRDWTWDALSERGFEVKRTTKFQGQDSPHETDKVVGDIVPMKTASRVELTHPDRDHTTLIFIDAVEPKPANDGFPDVLELSYELVPHFRDENIPKSDNWSADLSLPVTTPPSQVPKIVSAGVALSPYQYDDGYANTTPRRKYLWLEFAEPIANPQDALFARVLANSPDPLLAQGNRGELYIAPEEPALPIDPELMRVISPGQSDDLAGMGAMQRMEKSSDSDLHYILPLPPGMDPENKELFGFFTYEFRVGHADVWSTAQGRYGRPFRTTGVQHPVPNLFCNVNRDDEKMYVNAPYASAVFRGKNVTADPPRTEIWCLLYAQVHQADGQEHRNILLHERPLQLIDRDRVFGDPKTEVPVKAVRNKDRVLVGITGWTNEQIRFLLRRLGLPADSPLSVLCVEMMPRLSSFVREGRTPGPVGVAHSTGSDFNIAGMSDHAASAAVVQDNVRPLSAQLGHYRILRTSPLTAVPAVCCC</sequence>
<reference evidence="1 2" key="1">
    <citation type="submission" date="2017-10" db="EMBL/GenBank/DDBJ databases">
        <title>The draft genome sequence of Lewinella nigricans NBRC 102662.</title>
        <authorList>
            <person name="Wang K."/>
        </authorList>
    </citation>
    <scope>NUCLEOTIDE SEQUENCE [LARGE SCALE GENOMIC DNA]</scope>
    <source>
        <strain evidence="1 2">NBRC 102662</strain>
    </source>
</reference>
<comment type="caution">
    <text evidence="1">The sequence shown here is derived from an EMBL/GenBank/DDBJ whole genome shotgun (WGS) entry which is preliminary data.</text>
</comment>
<gene>
    <name evidence="1" type="ORF">CRP01_00460</name>
</gene>